<organism evidence="1">
    <name type="scientific">uncultured Caudovirales phage</name>
    <dbReference type="NCBI Taxonomy" id="2100421"/>
    <lineage>
        <taxon>Viruses</taxon>
        <taxon>Duplodnaviria</taxon>
        <taxon>Heunggongvirae</taxon>
        <taxon>Uroviricota</taxon>
        <taxon>Caudoviricetes</taxon>
        <taxon>Peduoviridae</taxon>
        <taxon>Maltschvirus</taxon>
        <taxon>Maltschvirus maltsch</taxon>
    </lineage>
</organism>
<dbReference type="EMBL" id="LR796380">
    <property type="protein sequence ID" value="CAB4140253.1"/>
    <property type="molecule type" value="Genomic_DNA"/>
</dbReference>
<reference evidence="1" key="1">
    <citation type="submission" date="2020-04" db="EMBL/GenBank/DDBJ databases">
        <authorList>
            <person name="Chiriac C."/>
            <person name="Salcher M."/>
            <person name="Ghai R."/>
            <person name="Kavagutti S V."/>
        </authorList>
    </citation>
    <scope>NUCLEOTIDE SEQUENCE</scope>
</reference>
<protein>
    <submittedName>
        <fullName evidence="1">Uncharacterized protein</fullName>
    </submittedName>
</protein>
<sequence>MASNYPNMSYCMFQNTASAMDQILNAIDEAKLGDGVVDFFDAMGRAERRSLQHLYDQCQQFMAEVENISEQVEARQMEDR</sequence>
<gene>
    <name evidence="1" type="ORF">UFOVP395_8</name>
</gene>
<name>A0A6J5M441_9CAUD</name>
<evidence type="ECO:0000313" key="1">
    <source>
        <dbReference type="EMBL" id="CAB4140253.1"/>
    </source>
</evidence>
<proteinExistence type="predicted"/>
<accession>A0A6J5M441</accession>